<dbReference type="GO" id="GO:0051287">
    <property type="term" value="F:NAD binding"/>
    <property type="evidence" value="ECO:0007669"/>
    <property type="project" value="InterPro"/>
</dbReference>
<dbReference type="GO" id="GO:0016651">
    <property type="term" value="F:oxidoreductase activity, acting on NAD(P)H"/>
    <property type="evidence" value="ECO:0007669"/>
    <property type="project" value="InterPro"/>
</dbReference>
<keyword evidence="4" id="KW-0560">Oxidoreductase</keyword>
<dbReference type="AlphaFoldDB" id="A0A2X3E9B0"/>
<feature type="domain" description="NADH-quinone oxidoreductase subunit D" evidence="3">
    <location>
        <begin position="1"/>
        <end position="268"/>
    </location>
</feature>
<evidence type="ECO:0000259" key="3">
    <source>
        <dbReference type="Pfam" id="PF00346"/>
    </source>
</evidence>
<comment type="subcellular location">
    <subcellularLocation>
        <location evidence="1">Cell membrane</location>
        <topology evidence="1">Peripheral membrane protein</topology>
    </subcellularLocation>
</comment>
<evidence type="ECO:0000256" key="1">
    <source>
        <dbReference type="ARBA" id="ARBA00004202"/>
    </source>
</evidence>
<accession>A0A2X3E9B0</accession>
<dbReference type="InterPro" id="IPR001135">
    <property type="entry name" value="NADH_Q_OxRdtase_suD"/>
</dbReference>
<organism evidence="4 5">
    <name type="scientific">Klebsiella pneumoniae</name>
    <dbReference type="NCBI Taxonomy" id="573"/>
    <lineage>
        <taxon>Bacteria</taxon>
        <taxon>Pseudomonadati</taxon>
        <taxon>Pseudomonadota</taxon>
        <taxon>Gammaproteobacteria</taxon>
        <taxon>Enterobacterales</taxon>
        <taxon>Enterobacteriaceae</taxon>
        <taxon>Klebsiella/Raoultella group</taxon>
        <taxon>Klebsiella</taxon>
        <taxon>Klebsiella pneumoniae complex</taxon>
    </lineage>
</organism>
<dbReference type="InterPro" id="IPR029014">
    <property type="entry name" value="NiFe-Hase_large"/>
</dbReference>
<evidence type="ECO:0000313" key="4">
    <source>
        <dbReference type="EMBL" id="SQC40382.1"/>
    </source>
</evidence>
<dbReference type="EC" id="1.6.5.11" evidence="4"/>
<dbReference type="EMBL" id="UAWN01000015">
    <property type="protein sequence ID" value="SQC40382.1"/>
    <property type="molecule type" value="Genomic_DNA"/>
</dbReference>
<reference evidence="4 5" key="1">
    <citation type="submission" date="2018-06" db="EMBL/GenBank/DDBJ databases">
        <authorList>
            <consortium name="Pathogen Informatics"/>
            <person name="Doyle S."/>
        </authorList>
    </citation>
    <scope>NUCLEOTIDE SEQUENCE [LARGE SCALE GENOMIC DNA]</scope>
    <source>
        <strain evidence="4 5">NCTC9128</strain>
    </source>
</reference>
<dbReference type="GO" id="GO:0005886">
    <property type="term" value="C:plasma membrane"/>
    <property type="evidence" value="ECO:0007669"/>
    <property type="project" value="UniProtKB-SubCell"/>
</dbReference>
<dbReference type="PANTHER" id="PTHR11993">
    <property type="entry name" value="NADH-UBIQUINONE OXIDOREDUCTASE 49 KDA SUBUNIT"/>
    <property type="match status" value="1"/>
</dbReference>
<sequence>MTPVFFAFTDRQKIYDLVEAITGFVCTRRGSASAASRTICRVAGIACCVSSSSGCRSVWTPMRRAALRNTILKGRSVGVAAYTAKEALEWGTTGAGLRATGIDFDVRKWRPYSGYENFDFEVPTGGGVSDCYTRVMLKVEELRQSLRILQQCLDNMPEGPFKADHPLTTPPPKERTLQHIETLITHFLQVSWGPVMPANESFQMIEATKGINSYYLTSDGSTMSYRTRVRTPSFAHLQQIPSAIRGSLVSDLIVYLGSIDFVMSDVDR</sequence>
<name>A0A2X3E9B0_KLEPN</name>
<proteinExistence type="predicted"/>
<dbReference type="SUPFAM" id="SSF56762">
    <property type="entry name" value="HydB/Nqo4-like"/>
    <property type="match status" value="1"/>
</dbReference>
<gene>
    <name evidence="4" type="primary">nuoC_1</name>
    <name evidence="4" type="ORF">NCTC9128_06377</name>
</gene>
<dbReference type="PANTHER" id="PTHR11993:SF45">
    <property type="entry name" value="NADH-QUINONE OXIDOREDUCTASE SUBUNIT C_D"/>
    <property type="match status" value="1"/>
</dbReference>
<keyword evidence="2" id="KW-0874">Quinone</keyword>
<dbReference type="Pfam" id="PF00346">
    <property type="entry name" value="Complex1_49kDa"/>
    <property type="match status" value="1"/>
</dbReference>
<evidence type="ECO:0000256" key="2">
    <source>
        <dbReference type="ARBA" id="ARBA00022719"/>
    </source>
</evidence>
<dbReference type="Gene3D" id="1.10.645.10">
    <property type="entry name" value="Cytochrome-c3 Hydrogenase, chain B"/>
    <property type="match status" value="1"/>
</dbReference>
<protein>
    <submittedName>
        <fullName evidence="4">NADH-ubiquinone oxidoreductase subunit C</fullName>
        <ecNumber evidence="4">1.6.5.11</ecNumber>
    </submittedName>
</protein>
<dbReference type="InterPro" id="IPR022885">
    <property type="entry name" value="NDH1_su_D/H"/>
</dbReference>
<dbReference type="GO" id="GO:0048038">
    <property type="term" value="F:quinone binding"/>
    <property type="evidence" value="ECO:0007669"/>
    <property type="project" value="UniProtKB-KW"/>
</dbReference>
<keyword evidence="4" id="KW-0830">Ubiquinone</keyword>
<evidence type="ECO:0000313" key="5">
    <source>
        <dbReference type="Proteomes" id="UP000251088"/>
    </source>
</evidence>
<dbReference type="Proteomes" id="UP000251088">
    <property type="component" value="Unassembled WGS sequence"/>
</dbReference>